<protein>
    <submittedName>
        <fullName evidence="1">Phage head-tail connector protein</fullName>
    </submittedName>
</protein>
<dbReference type="KEGG" id="jpo:G7058_00210"/>
<proteinExistence type="predicted"/>
<reference evidence="1 2" key="1">
    <citation type="journal article" date="2017" name="Int. J. Syst. Evol. Microbiol.">
        <title>Jeotgalibaca porci sp. nov. and Jeotgalibaca arthritidis sp. nov., isolated from pigs, and emended description of the genus Jeotgalibaca.</title>
        <authorList>
            <person name="Zamora L."/>
            <person name="Perez-Sancho M."/>
            <person name="Dominguez L."/>
            <person name="Fernandez-Garayzabal J.F."/>
            <person name="Vela A.I."/>
        </authorList>
    </citation>
    <scope>NUCLEOTIDE SEQUENCE [LARGE SCALE GENOMIC DNA]</scope>
    <source>
        <strain evidence="1 2">CCUG 69148</strain>
    </source>
</reference>
<accession>A0A6G7WEA5</accession>
<dbReference type="EMBL" id="CP049889">
    <property type="protein sequence ID" value="QIK50620.1"/>
    <property type="molecule type" value="Genomic_DNA"/>
</dbReference>
<evidence type="ECO:0000313" key="1">
    <source>
        <dbReference type="EMBL" id="QIK50620.1"/>
    </source>
</evidence>
<keyword evidence="2" id="KW-1185">Reference proteome</keyword>
<gene>
    <name evidence="1" type="ORF">G7058_00210</name>
</gene>
<dbReference type="InterPro" id="IPR021146">
    <property type="entry name" value="Phage_gp6-like_head-tail"/>
</dbReference>
<name>A0A6G7WEA5_9LACT</name>
<sequence length="113" mass="13089">MDDTQLKKLKRRLGIEQTDTEQDDLLMDLWEDAEQHFKLLSGASVIADKYTFIIRDVTAIRYNRKGSEGMNSESVDGYSASYDTGKHDFDDYLSIIDKDFNLAEARRGRVRFL</sequence>
<dbReference type="AlphaFoldDB" id="A0A6G7WEA5"/>
<dbReference type="RefSeq" id="WP_166061663.1">
    <property type="nucleotide sequence ID" value="NZ_CP049889.1"/>
</dbReference>
<evidence type="ECO:0000313" key="2">
    <source>
        <dbReference type="Proteomes" id="UP000501830"/>
    </source>
</evidence>
<dbReference type="Pfam" id="PF05135">
    <property type="entry name" value="Phage_connect_1"/>
    <property type="match status" value="1"/>
</dbReference>
<organism evidence="1 2">
    <name type="scientific">Jeotgalibaca porci</name>
    <dbReference type="NCBI Taxonomy" id="1868793"/>
    <lineage>
        <taxon>Bacteria</taxon>
        <taxon>Bacillati</taxon>
        <taxon>Bacillota</taxon>
        <taxon>Bacilli</taxon>
        <taxon>Lactobacillales</taxon>
        <taxon>Carnobacteriaceae</taxon>
        <taxon>Jeotgalibaca</taxon>
    </lineage>
</organism>
<dbReference type="Proteomes" id="UP000501830">
    <property type="component" value="Chromosome"/>
</dbReference>
<dbReference type="GeneID" id="94551676"/>